<evidence type="ECO:0000313" key="4">
    <source>
        <dbReference type="Proteomes" id="UP000034894"/>
    </source>
</evidence>
<gene>
    <name evidence="3" type="ORF">UV73_C0002G0149</name>
</gene>
<dbReference type="Pfam" id="PF13472">
    <property type="entry name" value="Lipase_GDSL_2"/>
    <property type="match status" value="1"/>
</dbReference>
<name>A0A0G1DKP0_9BACT</name>
<dbReference type="PANTHER" id="PTHR30383">
    <property type="entry name" value="THIOESTERASE 1/PROTEASE 1/LYSOPHOSPHOLIPASE L1"/>
    <property type="match status" value="1"/>
</dbReference>
<keyword evidence="1" id="KW-0472">Membrane</keyword>
<evidence type="ECO:0000259" key="2">
    <source>
        <dbReference type="Pfam" id="PF13472"/>
    </source>
</evidence>
<reference evidence="3 4" key="1">
    <citation type="journal article" date="2015" name="Nature">
        <title>rRNA introns, odd ribosomes, and small enigmatic genomes across a large radiation of phyla.</title>
        <authorList>
            <person name="Brown C.T."/>
            <person name="Hug L.A."/>
            <person name="Thomas B.C."/>
            <person name="Sharon I."/>
            <person name="Castelle C.J."/>
            <person name="Singh A."/>
            <person name="Wilkins M.J."/>
            <person name="Williams K.H."/>
            <person name="Banfield J.F."/>
        </authorList>
    </citation>
    <scope>NUCLEOTIDE SEQUENCE [LARGE SCALE GENOMIC DNA]</scope>
</reference>
<feature type="domain" description="SGNH hydrolase-type esterase" evidence="2">
    <location>
        <begin position="113"/>
        <end position="325"/>
    </location>
</feature>
<feature type="transmembrane region" description="Helical" evidence="1">
    <location>
        <begin position="12"/>
        <end position="33"/>
    </location>
</feature>
<evidence type="ECO:0000256" key="1">
    <source>
        <dbReference type="SAM" id="Phobius"/>
    </source>
</evidence>
<keyword evidence="1" id="KW-1133">Transmembrane helix</keyword>
<organism evidence="3 4">
    <name type="scientific">Candidatus Gottesmanbacteria bacterium GW2011_GWA2_43_14</name>
    <dbReference type="NCBI Taxonomy" id="1618443"/>
    <lineage>
        <taxon>Bacteria</taxon>
        <taxon>Candidatus Gottesmaniibacteriota</taxon>
    </lineage>
</organism>
<keyword evidence="1" id="KW-0812">Transmembrane</keyword>
<dbReference type="Gene3D" id="3.40.50.1110">
    <property type="entry name" value="SGNH hydrolase"/>
    <property type="match status" value="1"/>
</dbReference>
<accession>A0A0G1DKP0</accession>
<dbReference type="EMBL" id="LCFP01000002">
    <property type="protein sequence ID" value="KKS98435.1"/>
    <property type="molecule type" value="Genomic_DNA"/>
</dbReference>
<dbReference type="Proteomes" id="UP000034894">
    <property type="component" value="Unassembled WGS sequence"/>
</dbReference>
<comment type="caution">
    <text evidence="3">The sequence shown here is derived from an EMBL/GenBank/DDBJ whole genome shotgun (WGS) entry which is preliminary data.</text>
</comment>
<proteinExistence type="predicted"/>
<dbReference type="InterPro" id="IPR036514">
    <property type="entry name" value="SGNH_hydro_sf"/>
</dbReference>
<evidence type="ECO:0000313" key="3">
    <source>
        <dbReference type="EMBL" id="KKS98435.1"/>
    </source>
</evidence>
<dbReference type="InterPro" id="IPR051532">
    <property type="entry name" value="Ester_Hydrolysis_Enzymes"/>
</dbReference>
<sequence length="346" mass="40297">MIRKVKPISFKLLLIIIISASLFLLLELTMIILTDRKILSDYKPLIINYLAKKNSDNGDWRLFHIFQEENYEVDEKLFWAPKKNSHFYNEDRFITRLSDRKEDNKRKITIITYGDSNTQGNEKISWALELGKELERKFDNIKVDILNAGVAGYSSYQGVNRLKDDLKKFRPQIIIFSFGWNDAAFAAGPVDKYYQLQNSLLENKLLNLHTYSVIKYHINKAGEKFQDERTKVNIPRVPSDEYQENLNLFIDIAADDGFYPVLLTRPFMNSDTLNRQFFDQIQKNNEAVLKISEHRSALAIDIRKEFGNNPGLFIDQSHFTNEGHKQAAKFIAGKLAEDRNISKLFL</sequence>
<dbReference type="InterPro" id="IPR013830">
    <property type="entry name" value="SGNH_hydro"/>
</dbReference>
<dbReference type="SUPFAM" id="SSF52266">
    <property type="entry name" value="SGNH hydrolase"/>
    <property type="match status" value="1"/>
</dbReference>
<dbReference type="STRING" id="1618443.UV73_C0002G0149"/>
<protein>
    <submittedName>
        <fullName evidence="3">Lipolytic protein G-D-S-L family</fullName>
    </submittedName>
</protein>
<dbReference type="AlphaFoldDB" id="A0A0G1DKP0"/>